<protein>
    <submittedName>
        <fullName evidence="4">2-ketoacid reductase</fullName>
    </submittedName>
</protein>
<dbReference type="AlphaFoldDB" id="A0A0C1VD23"/>
<proteinExistence type="predicted"/>
<dbReference type="CDD" id="cd05300">
    <property type="entry name" value="2-Hacid_dh_1"/>
    <property type="match status" value="1"/>
</dbReference>
<dbReference type="EMBL" id="JPRD01000067">
    <property type="protein sequence ID" value="KIF47493.1"/>
    <property type="molecule type" value="Genomic_DNA"/>
</dbReference>
<dbReference type="InterPro" id="IPR036291">
    <property type="entry name" value="NAD(P)-bd_dom_sf"/>
</dbReference>
<evidence type="ECO:0000256" key="2">
    <source>
        <dbReference type="ARBA" id="ARBA00023027"/>
    </source>
</evidence>
<reference evidence="4 5" key="1">
    <citation type="submission" date="2014-07" db="EMBL/GenBank/DDBJ databases">
        <title>Unique and conserved regions in Vibrio harveyi and related species in comparison with the shrimp pathogen Vibrio harveyi CAIM 1792.</title>
        <authorList>
            <person name="Espinoza-Valles I."/>
            <person name="Vora G."/>
            <person name="Leekitcharoenphon P."/>
            <person name="Ussery D."/>
            <person name="Hoj L."/>
            <person name="Gomez-Gil B."/>
        </authorList>
    </citation>
    <scope>NUCLEOTIDE SEQUENCE [LARGE SCALE GENOMIC DNA]</scope>
    <source>
        <strain evidence="5">CAIM 1854 / LMG 25443</strain>
    </source>
</reference>
<dbReference type="Pfam" id="PF02826">
    <property type="entry name" value="2-Hacid_dh_C"/>
    <property type="match status" value="1"/>
</dbReference>
<evidence type="ECO:0000256" key="1">
    <source>
        <dbReference type="ARBA" id="ARBA00023002"/>
    </source>
</evidence>
<dbReference type="FunFam" id="3.40.50.720:FF:000363">
    <property type="entry name" value="D-isomer specific 2-hydroxyacid dehydrogenase"/>
    <property type="match status" value="1"/>
</dbReference>
<dbReference type="RefSeq" id="WP_020198119.1">
    <property type="nucleotide sequence ID" value="NZ_BAOH01000234.1"/>
</dbReference>
<dbReference type="PANTHER" id="PTHR43333:SF1">
    <property type="entry name" value="D-ISOMER SPECIFIC 2-HYDROXYACID DEHYDROGENASE NAD-BINDING DOMAIN-CONTAINING PROTEIN"/>
    <property type="match status" value="1"/>
</dbReference>
<dbReference type="PANTHER" id="PTHR43333">
    <property type="entry name" value="2-HACID_DH_C DOMAIN-CONTAINING PROTEIN"/>
    <property type="match status" value="1"/>
</dbReference>
<dbReference type="GO" id="GO:0051287">
    <property type="term" value="F:NAD binding"/>
    <property type="evidence" value="ECO:0007669"/>
    <property type="project" value="InterPro"/>
</dbReference>
<dbReference type="InterPro" id="IPR006140">
    <property type="entry name" value="D-isomer_DH_NAD-bd"/>
</dbReference>
<dbReference type="SUPFAM" id="SSF51735">
    <property type="entry name" value="NAD(P)-binding Rossmann-fold domains"/>
    <property type="match status" value="1"/>
</dbReference>
<evidence type="ECO:0000313" key="5">
    <source>
        <dbReference type="Proteomes" id="UP000031586"/>
    </source>
</evidence>
<dbReference type="PATRIC" id="fig|1229493.5.peg.5213"/>
<name>A0A0C1VD23_9VIBR</name>
<accession>A0A0C1VD23</accession>
<keyword evidence="2" id="KW-0520">NAD</keyword>
<feature type="domain" description="D-isomer specific 2-hydroxyacid dehydrogenase NAD-binding" evidence="3">
    <location>
        <begin position="99"/>
        <end position="272"/>
    </location>
</feature>
<evidence type="ECO:0000259" key="3">
    <source>
        <dbReference type="Pfam" id="PF02826"/>
    </source>
</evidence>
<dbReference type="Proteomes" id="UP000031586">
    <property type="component" value="Unassembled WGS sequence"/>
</dbReference>
<keyword evidence="1" id="KW-0560">Oxidoreductase</keyword>
<dbReference type="Gene3D" id="3.40.50.720">
    <property type="entry name" value="NAD(P)-binding Rossmann-like Domain"/>
    <property type="match status" value="2"/>
</dbReference>
<comment type="caution">
    <text evidence="4">The sequence shown here is derived from an EMBL/GenBank/DDBJ whole genome shotgun (WGS) entry which is preliminary data.</text>
</comment>
<sequence>MQHPNQIFLLSEHRDTYETLLAEKNLPNLAITNKPQDAQIVLADPPLLSQRLDEFSQLEWVQSTFAGVNALMVPSLRRDYTLTNVRGIFGPLIAEYVIGYSIAHFRHFMQYHQQQQSKQWQPHLYTSLQSKTMVILGTGSIGSHLGKTAQLMGMKAIGINRTGIPTSGGEFNQTFHINELASAFHQADIVVNTLPSTPETQRLLNSEVLSHLNQVLLFNVGRGDVIDDAGLLIALKNRWVEHAFLDVFEQEPLSPQHPFWKLQQVTITPHIAALSFPEQVVDIFADNYLSWRDGFSLNNQVDFDKGY</sequence>
<dbReference type="SUPFAM" id="SSF52283">
    <property type="entry name" value="Formate/glycerate dehydrogenase catalytic domain-like"/>
    <property type="match status" value="1"/>
</dbReference>
<gene>
    <name evidence="4" type="ORF">H735_27565</name>
</gene>
<organism evidence="4 5">
    <name type="scientific">Vibrio owensii CAIM 1854 = LMG 25443</name>
    <dbReference type="NCBI Taxonomy" id="1229493"/>
    <lineage>
        <taxon>Bacteria</taxon>
        <taxon>Pseudomonadati</taxon>
        <taxon>Pseudomonadota</taxon>
        <taxon>Gammaproteobacteria</taxon>
        <taxon>Vibrionales</taxon>
        <taxon>Vibrionaceae</taxon>
        <taxon>Vibrio</taxon>
    </lineage>
</organism>
<evidence type="ECO:0000313" key="4">
    <source>
        <dbReference type="EMBL" id="KIF47493.1"/>
    </source>
</evidence>
<dbReference type="GO" id="GO:0016491">
    <property type="term" value="F:oxidoreductase activity"/>
    <property type="evidence" value="ECO:0007669"/>
    <property type="project" value="UniProtKB-KW"/>
</dbReference>